<organism evidence="2 3">
    <name type="scientific">Tribonema minus</name>
    <dbReference type="NCBI Taxonomy" id="303371"/>
    <lineage>
        <taxon>Eukaryota</taxon>
        <taxon>Sar</taxon>
        <taxon>Stramenopiles</taxon>
        <taxon>Ochrophyta</taxon>
        <taxon>PX clade</taxon>
        <taxon>Xanthophyceae</taxon>
        <taxon>Tribonematales</taxon>
        <taxon>Tribonemataceae</taxon>
        <taxon>Tribonema</taxon>
    </lineage>
</organism>
<feature type="region of interest" description="Disordered" evidence="1">
    <location>
        <begin position="294"/>
        <end position="393"/>
    </location>
</feature>
<gene>
    <name evidence="2" type="ORF">JKP88DRAFT_273100</name>
</gene>
<dbReference type="AlphaFoldDB" id="A0A835Z6H2"/>
<sequence>MALAGCTDGALRVLACCDSPVISSGELDRATASNLPSSAHVARLKHMLNIDWLNQRDESKALAKALARAYRKQAAADAGWQMAVYMLADKLDRIFAVMRLDPECTRGSMALATVRAEVMLHPFAGITQEHMRALPDAISGREMRIGDLVGRCAGLITPRSDGALEAHRVDVVRHSSVPDAASFHPAVGCSAVMYPSGFIEFMGPTSYHGVILTPATASPGCCAAFMVFTSPNSDAEQLFPVLYWTILGPARPELADQLRIRAASRCVVSEPSPSPFNAAVALTDLAHSAPREAFGATRQPHPGFSPPRQAHAKRRRSEKADKTPERAAKTAIAGHARAGASLGAANDDSDSSWAPGARRPRHRSTAAAPDNQAPHQRTAEGDAQRMVLPWQEL</sequence>
<evidence type="ECO:0000313" key="2">
    <source>
        <dbReference type="EMBL" id="KAG5183123.1"/>
    </source>
</evidence>
<accession>A0A835Z6H2</accession>
<evidence type="ECO:0000256" key="1">
    <source>
        <dbReference type="SAM" id="MobiDB-lite"/>
    </source>
</evidence>
<comment type="caution">
    <text evidence="2">The sequence shown here is derived from an EMBL/GenBank/DDBJ whole genome shotgun (WGS) entry which is preliminary data.</text>
</comment>
<dbReference type="EMBL" id="JAFCMP010000223">
    <property type="protein sequence ID" value="KAG5183123.1"/>
    <property type="molecule type" value="Genomic_DNA"/>
</dbReference>
<proteinExistence type="predicted"/>
<protein>
    <submittedName>
        <fullName evidence="2">Uncharacterized protein</fullName>
    </submittedName>
</protein>
<dbReference type="Proteomes" id="UP000664859">
    <property type="component" value="Unassembled WGS sequence"/>
</dbReference>
<evidence type="ECO:0000313" key="3">
    <source>
        <dbReference type="Proteomes" id="UP000664859"/>
    </source>
</evidence>
<name>A0A835Z6H2_9STRA</name>
<reference evidence="2" key="1">
    <citation type="submission" date="2021-02" db="EMBL/GenBank/DDBJ databases">
        <title>First Annotated Genome of the Yellow-green Alga Tribonema minus.</title>
        <authorList>
            <person name="Mahan K.M."/>
        </authorList>
    </citation>
    <scope>NUCLEOTIDE SEQUENCE</scope>
    <source>
        <strain evidence="2">UTEX B ZZ1240</strain>
    </source>
</reference>
<feature type="compositionally biased region" description="Basic and acidic residues" evidence="1">
    <location>
        <begin position="318"/>
        <end position="328"/>
    </location>
</feature>
<keyword evidence="3" id="KW-1185">Reference proteome</keyword>